<sequence length="411" mass="46542">MNPLTQDPLPCVLPTETHGRRKALLIAIKHMNDLPTLGYSHRDARALKTLLTDVYGYKDENVVMMLDPCHKPGSLSPGPETSEINQKFLPTRGNIVEQIRLLSRGALPNDQFFFYFSGHGHQVICNHHTESDGKEEAIYDCNGETIIDNELKKFLISNLPKGSKLFALWDTCHSTTLLDLEHHYCNDHHAREAEATHESLIGRTHSTAPKKHAQLTLDSTYDVILQPYGCPVLFPWDPSSHHLFPHAPGRDGTSSWIHRRWHKHTAKHRPLGAAFAYTIPYIDAAITMGSNPDVASPMSQPMCSPTCEYTKPEDREKAHVISLAACRDDQVAYDDNEKQDTMTKFFVQALKRNPRITLGDLLLEIRECTSKITERRLECQGDPSEPGHTHLYQRPGYASHYRLDLSEEVDL</sequence>
<evidence type="ECO:0000256" key="1">
    <source>
        <dbReference type="ARBA" id="ARBA00009005"/>
    </source>
</evidence>
<evidence type="ECO:0000313" key="5">
    <source>
        <dbReference type="EMBL" id="KIJ61563.1"/>
    </source>
</evidence>
<dbReference type="GO" id="GO:0006508">
    <property type="term" value="P:proteolysis"/>
    <property type="evidence" value="ECO:0007669"/>
    <property type="project" value="InterPro"/>
</dbReference>
<dbReference type="GO" id="GO:0005737">
    <property type="term" value="C:cytoplasm"/>
    <property type="evidence" value="ECO:0007669"/>
    <property type="project" value="TreeGrafter"/>
</dbReference>
<reference evidence="5 6" key="1">
    <citation type="submission" date="2014-04" db="EMBL/GenBank/DDBJ databases">
        <title>Evolutionary Origins and Diversification of the Mycorrhizal Mutualists.</title>
        <authorList>
            <consortium name="DOE Joint Genome Institute"/>
            <consortium name="Mycorrhizal Genomics Consortium"/>
            <person name="Kohler A."/>
            <person name="Kuo A."/>
            <person name="Nagy L.G."/>
            <person name="Floudas D."/>
            <person name="Copeland A."/>
            <person name="Barry K.W."/>
            <person name="Cichocki N."/>
            <person name="Veneault-Fourrey C."/>
            <person name="LaButti K."/>
            <person name="Lindquist E.A."/>
            <person name="Lipzen A."/>
            <person name="Lundell T."/>
            <person name="Morin E."/>
            <person name="Murat C."/>
            <person name="Riley R."/>
            <person name="Ohm R."/>
            <person name="Sun H."/>
            <person name="Tunlid A."/>
            <person name="Henrissat B."/>
            <person name="Grigoriev I.V."/>
            <person name="Hibbett D.S."/>
            <person name="Martin F."/>
        </authorList>
    </citation>
    <scope>NUCLEOTIDE SEQUENCE [LARGE SCALE GENOMIC DNA]</scope>
    <source>
        <strain evidence="5 6">MD-312</strain>
    </source>
</reference>
<feature type="domain" description="Peptidase C14 caspase" evidence="4">
    <location>
        <begin position="20"/>
        <end position="369"/>
    </location>
</feature>
<dbReference type="SUPFAM" id="SSF52129">
    <property type="entry name" value="Caspase-like"/>
    <property type="match status" value="1"/>
</dbReference>
<dbReference type="GO" id="GO:0006915">
    <property type="term" value="P:apoptotic process"/>
    <property type="evidence" value="ECO:0007669"/>
    <property type="project" value="UniProtKB-KW"/>
</dbReference>
<accession>A0A0C9W4V8</accession>
<keyword evidence="3" id="KW-0788">Thiol protease</keyword>
<keyword evidence="3" id="KW-0378">Hydrolase</keyword>
<evidence type="ECO:0000256" key="3">
    <source>
        <dbReference type="ARBA" id="ARBA00022807"/>
    </source>
</evidence>
<protein>
    <recommendedName>
        <fullName evidence="4">Peptidase C14 caspase domain-containing protein</fullName>
    </recommendedName>
</protein>
<dbReference type="Pfam" id="PF00656">
    <property type="entry name" value="Peptidase_C14"/>
    <property type="match status" value="1"/>
</dbReference>
<dbReference type="InterPro" id="IPR011600">
    <property type="entry name" value="Pept_C14_caspase"/>
</dbReference>
<keyword evidence="3" id="KW-0645">Protease</keyword>
<dbReference type="AlphaFoldDB" id="A0A0C9W4V8"/>
<evidence type="ECO:0000313" key="6">
    <source>
        <dbReference type="Proteomes" id="UP000053820"/>
    </source>
</evidence>
<dbReference type="EMBL" id="KN839861">
    <property type="protein sequence ID" value="KIJ61563.1"/>
    <property type="molecule type" value="Genomic_DNA"/>
</dbReference>
<proteinExistence type="inferred from homology"/>
<dbReference type="OrthoDB" id="3223806at2759"/>
<keyword evidence="2" id="KW-0053">Apoptosis</keyword>
<dbReference type="Gene3D" id="3.40.50.12660">
    <property type="match status" value="2"/>
</dbReference>
<comment type="similarity">
    <text evidence="1">Belongs to the peptidase C14B family.</text>
</comment>
<dbReference type="InterPro" id="IPR029030">
    <property type="entry name" value="Caspase-like_dom_sf"/>
</dbReference>
<keyword evidence="6" id="KW-1185">Reference proteome</keyword>
<dbReference type="GO" id="GO:0004197">
    <property type="term" value="F:cysteine-type endopeptidase activity"/>
    <property type="evidence" value="ECO:0007669"/>
    <property type="project" value="InterPro"/>
</dbReference>
<evidence type="ECO:0000256" key="2">
    <source>
        <dbReference type="ARBA" id="ARBA00022703"/>
    </source>
</evidence>
<dbReference type="PANTHER" id="PTHR48104:SF30">
    <property type="entry name" value="METACASPASE-1"/>
    <property type="match status" value="1"/>
</dbReference>
<organism evidence="5 6">
    <name type="scientific">Hydnomerulius pinastri MD-312</name>
    <dbReference type="NCBI Taxonomy" id="994086"/>
    <lineage>
        <taxon>Eukaryota</taxon>
        <taxon>Fungi</taxon>
        <taxon>Dikarya</taxon>
        <taxon>Basidiomycota</taxon>
        <taxon>Agaricomycotina</taxon>
        <taxon>Agaricomycetes</taxon>
        <taxon>Agaricomycetidae</taxon>
        <taxon>Boletales</taxon>
        <taxon>Boletales incertae sedis</taxon>
        <taxon>Leucogyrophana</taxon>
    </lineage>
</organism>
<dbReference type="InterPro" id="IPR050452">
    <property type="entry name" value="Metacaspase"/>
</dbReference>
<evidence type="ECO:0000259" key="4">
    <source>
        <dbReference type="Pfam" id="PF00656"/>
    </source>
</evidence>
<dbReference type="Proteomes" id="UP000053820">
    <property type="component" value="Unassembled WGS sequence"/>
</dbReference>
<dbReference type="HOGENOM" id="CLU_029389_6_0_1"/>
<name>A0A0C9W4V8_9AGAM</name>
<dbReference type="PANTHER" id="PTHR48104">
    <property type="entry name" value="METACASPASE-4"/>
    <property type="match status" value="1"/>
</dbReference>
<gene>
    <name evidence="5" type="ORF">HYDPIDRAFT_115724</name>
</gene>